<dbReference type="Pfam" id="PF09685">
    <property type="entry name" value="MamF_MmsF"/>
    <property type="match status" value="1"/>
</dbReference>
<feature type="compositionally biased region" description="Pro residues" evidence="5">
    <location>
        <begin position="24"/>
        <end position="44"/>
    </location>
</feature>
<comment type="subcellular location">
    <subcellularLocation>
        <location evidence="1">Membrane</location>
        <topology evidence="1">Multi-pass membrane protein</topology>
    </subcellularLocation>
</comment>
<evidence type="ECO:0008006" key="9">
    <source>
        <dbReference type="Google" id="ProtNLM"/>
    </source>
</evidence>
<dbReference type="Proteomes" id="UP001501084">
    <property type="component" value="Unassembled WGS sequence"/>
</dbReference>
<keyword evidence="2 6" id="KW-0812">Transmembrane</keyword>
<dbReference type="RefSeq" id="WP_346058622.1">
    <property type="nucleotide sequence ID" value="NZ_BAAAOP010000012.1"/>
</dbReference>
<keyword evidence="3 6" id="KW-1133">Transmembrane helix</keyword>
<feature type="compositionally biased region" description="Low complexity" evidence="5">
    <location>
        <begin position="45"/>
        <end position="61"/>
    </location>
</feature>
<evidence type="ECO:0000313" key="8">
    <source>
        <dbReference type="Proteomes" id="UP001501084"/>
    </source>
</evidence>
<dbReference type="EMBL" id="BAAAOP010000012">
    <property type="protein sequence ID" value="GAA2190355.1"/>
    <property type="molecule type" value="Genomic_DNA"/>
</dbReference>
<keyword evidence="4 6" id="KW-0472">Membrane</keyword>
<feature type="region of interest" description="Disordered" evidence="5">
    <location>
        <begin position="1"/>
        <end position="116"/>
    </location>
</feature>
<evidence type="ECO:0000256" key="5">
    <source>
        <dbReference type="SAM" id="MobiDB-lite"/>
    </source>
</evidence>
<reference evidence="8" key="1">
    <citation type="journal article" date="2019" name="Int. J. Syst. Evol. Microbiol.">
        <title>The Global Catalogue of Microorganisms (GCM) 10K type strain sequencing project: providing services to taxonomists for standard genome sequencing and annotation.</title>
        <authorList>
            <consortium name="The Broad Institute Genomics Platform"/>
            <consortium name="The Broad Institute Genome Sequencing Center for Infectious Disease"/>
            <person name="Wu L."/>
            <person name="Ma J."/>
        </authorList>
    </citation>
    <scope>NUCLEOTIDE SEQUENCE [LARGE SCALE GENOMIC DNA]</scope>
    <source>
        <strain evidence="8">JCM 14919</strain>
    </source>
</reference>
<evidence type="ECO:0000256" key="3">
    <source>
        <dbReference type="ARBA" id="ARBA00022989"/>
    </source>
</evidence>
<dbReference type="InterPro" id="IPR019109">
    <property type="entry name" value="MamF_MmsF"/>
</dbReference>
<evidence type="ECO:0000256" key="2">
    <source>
        <dbReference type="ARBA" id="ARBA00022692"/>
    </source>
</evidence>
<evidence type="ECO:0000313" key="7">
    <source>
        <dbReference type="EMBL" id="GAA2190355.1"/>
    </source>
</evidence>
<feature type="compositionally biased region" description="Low complexity" evidence="5">
    <location>
        <begin position="71"/>
        <end position="99"/>
    </location>
</feature>
<evidence type="ECO:0000256" key="4">
    <source>
        <dbReference type="ARBA" id="ARBA00023136"/>
    </source>
</evidence>
<feature type="transmembrane region" description="Helical" evidence="6">
    <location>
        <begin position="192"/>
        <end position="210"/>
    </location>
</feature>
<keyword evidence="8" id="KW-1185">Reference proteome</keyword>
<feature type="transmembrane region" description="Helical" evidence="6">
    <location>
        <begin position="128"/>
        <end position="147"/>
    </location>
</feature>
<feature type="transmembrane region" description="Helical" evidence="6">
    <location>
        <begin position="168"/>
        <end position="186"/>
    </location>
</feature>
<name>A0ABP5N3V0_9MICO</name>
<evidence type="ECO:0000256" key="6">
    <source>
        <dbReference type="SAM" id="Phobius"/>
    </source>
</evidence>
<comment type="caution">
    <text evidence="7">The sequence shown here is derived from an EMBL/GenBank/DDBJ whole genome shotgun (WGS) entry which is preliminary data.</text>
</comment>
<protein>
    <recommendedName>
        <fullName evidence="9">DUF4870 domain-containing protein</fullName>
    </recommendedName>
</protein>
<feature type="compositionally biased region" description="Low complexity" evidence="5">
    <location>
        <begin position="107"/>
        <end position="116"/>
    </location>
</feature>
<evidence type="ECO:0000256" key="1">
    <source>
        <dbReference type="ARBA" id="ARBA00004141"/>
    </source>
</evidence>
<organism evidence="7 8">
    <name type="scientific">Leucobacter alluvii</name>
    <dbReference type="NCBI Taxonomy" id="340321"/>
    <lineage>
        <taxon>Bacteria</taxon>
        <taxon>Bacillati</taxon>
        <taxon>Actinomycetota</taxon>
        <taxon>Actinomycetes</taxon>
        <taxon>Micrococcales</taxon>
        <taxon>Microbacteriaceae</taxon>
        <taxon>Leucobacter</taxon>
    </lineage>
</organism>
<accession>A0ABP5N3V0</accession>
<proteinExistence type="predicted"/>
<sequence>MTTLPPEDQPGRESAAPVSGDPAPTTPPAPPTPPATPQSPPSAPETPSTAPQFQSPQYQAPATPPVPPQAPQYQAPQYQAPNAQHPQQPQQPPQYGAPGQTPPPPGGYQQPPAGYAQPVADPASNVVLNYWLSVFFSWIPALIFFLVDKDKGDQRLYAYQRDNLNFSLLRVGVGLATWILGLIPYLGLIFGFLLGIGSVVLFVFHIIAAVKASEGFRRGEQPGFIFNVPLIK</sequence>
<gene>
    <name evidence="7" type="ORF">GCM10009786_27300</name>
</gene>